<keyword evidence="8" id="KW-0653">Protein transport</keyword>
<keyword evidence="10" id="KW-1006">Bacterial flagellum protein export</keyword>
<dbReference type="InterPro" id="IPR012823">
    <property type="entry name" value="Flagell_FliJ"/>
</dbReference>
<keyword evidence="9" id="KW-0472">Membrane</keyword>
<evidence type="ECO:0000256" key="9">
    <source>
        <dbReference type="ARBA" id="ARBA00023136"/>
    </source>
</evidence>
<comment type="caution">
    <text evidence="11">The sequence shown here is derived from an EMBL/GenBank/DDBJ whole genome shotgun (WGS) entry which is preliminary data.</text>
</comment>
<evidence type="ECO:0000313" key="11">
    <source>
        <dbReference type="EMBL" id="MDD1793552.1"/>
    </source>
</evidence>
<evidence type="ECO:0000256" key="2">
    <source>
        <dbReference type="ARBA" id="ARBA00010004"/>
    </source>
</evidence>
<keyword evidence="4" id="KW-0813">Transport</keyword>
<dbReference type="EMBL" id="JAJUBC010000010">
    <property type="protein sequence ID" value="MDD1793552.1"/>
    <property type="molecule type" value="Genomic_DNA"/>
</dbReference>
<keyword evidence="11" id="KW-0969">Cilium</keyword>
<protein>
    <recommendedName>
        <fullName evidence="3">Flagellar FliJ protein</fullName>
    </recommendedName>
</protein>
<name>A0ABT5QZV4_9GAMM</name>
<evidence type="ECO:0000256" key="4">
    <source>
        <dbReference type="ARBA" id="ARBA00022448"/>
    </source>
</evidence>
<dbReference type="Gene3D" id="1.10.287.1700">
    <property type="match status" value="1"/>
</dbReference>
<gene>
    <name evidence="11" type="ORF">LRP50_10470</name>
</gene>
<keyword evidence="12" id="KW-1185">Reference proteome</keyword>
<evidence type="ECO:0000256" key="3">
    <source>
        <dbReference type="ARBA" id="ARBA00020392"/>
    </source>
</evidence>
<evidence type="ECO:0000313" key="12">
    <source>
        <dbReference type="Proteomes" id="UP001149400"/>
    </source>
</evidence>
<keyword evidence="5" id="KW-1003">Cell membrane</keyword>
<keyword evidence="11" id="KW-0282">Flagellum</keyword>
<evidence type="ECO:0000256" key="7">
    <source>
        <dbReference type="ARBA" id="ARBA00022795"/>
    </source>
</evidence>
<dbReference type="RefSeq" id="WP_274164407.1">
    <property type="nucleotide sequence ID" value="NZ_JAJUBC010000010.1"/>
</dbReference>
<comment type="subcellular location">
    <subcellularLocation>
        <location evidence="1">Cell membrane</location>
        <topology evidence="1">Peripheral membrane protein</topology>
        <orientation evidence="1">Cytoplasmic side</orientation>
    </subcellularLocation>
</comment>
<evidence type="ECO:0000256" key="8">
    <source>
        <dbReference type="ARBA" id="ARBA00022927"/>
    </source>
</evidence>
<evidence type="ECO:0000256" key="10">
    <source>
        <dbReference type="ARBA" id="ARBA00023225"/>
    </source>
</evidence>
<comment type="similarity">
    <text evidence="2">Belongs to the FliJ family.</text>
</comment>
<evidence type="ECO:0000256" key="5">
    <source>
        <dbReference type="ARBA" id="ARBA00022475"/>
    </source>
</evidence>
<keyword evidence="11" id="KW-0966">Cell projection</keyword>
<evidence type="ECO:0000256" key="1">
    <source>
        <dbReference type="ARBA" id="ARBA00004413"/>
    </source>
</evidence>
<keyword evidence="6" id="KW-0145">Chemotaxis</keyword>
<sequence>MRRIAAVSGYRDQQQKRLDDLKAQAGNATRTHLAHQERFELLEGLKTQYGFSTGNQVSAILMKGTVRFRGQLESLSVMQKQEMALSEIELRSVNERVVSQHRQVKMCEKVIEKRLTAINQKKAKSEQKMMDELAMQASFRRRLCR</sequence>
<reference evidence="11" key="1">
    <citation type="submission" date="2021-12" db="EMBL/GenBank/DDBJ databases">
        <title>Enterovibrio ZSDZ35 sp. nov. and Enterovibrio ZSDZ42 sp. nov., isolated from coastal seawater in Qingdao.</title>
        <authorList>
            <person name="Zhang P."/>
        </authorList>
    </citation>
    <scope>NUCLEOTIDE SEQUENCE</scope>
    <source>
        <strain evidence="11">ZSDZ42</strain>
    </source>
</reference>
<dbReference type="InterPro" id="IPR053716">
    <property type="entry name" value="Flag_assembly_chemotaxis_eff"/>
</dbReference>
<evidence type="ECO:0000256" key="6">
    <source>
        <dbReference type="ARBA" id="ARBA00022500"/>
    </source>
</evidence>
<organism evidence="11 12">
    <name type="scientific">Enterovibrio gelatinilyticus</name>
    <dbReference type="NCBI Taxonomy" id="2899819"/>
    <lineage>
        <taxon>Bacteria</taxon>
        <taxon>Pseudomonadati</taxon>
        <taxon>Pseudomonadota</taxon>
        <taxon>Gammaproteobacteria</taxon>
        <taxon>Vibrionales</taxon>
        <taxon>Vibrionaceae</taxon>
        <taxon>Enterovibrio</taxon>
    </lineage>
</organism>
<keyword evidence="7" id="KW-1005">Bacterial flagellum biogenesis</keyword>
<accession>A0ABT5QZV4</accession>
<dbReference type="Pfam" id="PF02050">
    <property type="entry name" value="FliJ"/>
    <property type="match status" value="1"/>
</dbReference>
<proteinExistence type="inferred from homology"/>
<dbReference type="Proteomes" id="UP001149400">
    <property type="component" value="Unassembled WGS sequence"/>
</dbReference>